<dbReference type="Gene3D" id="3.30.200.20">
    <property type="entry name" value="Phosphorylase Kinase, domain 1"/>
    <property type="match status" value="1"/>
</dbReference>
<dbReference type="InterPro" id="IPR008266">
    <property type="entry name" value="Tyr_kinase_AS"/>
</dbReference>
<dbReference type="PANTHER" id="PTHR47989:SF8">
    <property type="entry name" value="INACTIVE PROTEIN KINASE SELMODRAFT_444075-LIKE"/>
    <property type="match status" value="1"/>
</dbReference>
<reference evidence="6 7" key="1">
    <citation type="submission" date="2023-12" db="EMBL/GenBank/DDBJ databases">
        <title>A high-quality genome assembly for Dillenia turbinata (Dilleniales).</title>
        <authorList>
            <person name="Chanderbali A."/>
        </authorList>
    </citation>
    <scope>NUCLEOTIDE SEQUENCE [LARGE SCALE GENOMIC DNA]</scope>
    <source>
        <strain evidence="6">LSX21</strain>
        <tissue evidence="6">Leaf</tissue>
    </source>
</reference>
<dbReference type="InterPro" id="IPR011009">
    <property type="entry name" value="Kinase-like_dom_sf"/>
</dbReference>
<dbReference type="PROSITE" id="PS00109">
    <property type="entry name" value="PROTEIN_KINASE_TYR"/>
    <property type="match status" value="1"/>
</dbReference>
<feature type="domain" description="Protein kinase" evidence="5">
    <location>
        <begin position="105"/>
        <end position="393"/>
    </location>
</feature>
<sequence>MENFSPDQTNDKASAQIEKDSMEVKQPAILLDELDINSTLANEDGQGSGSGQTQTASDEDLSDFLMPELEVFDNSSCSICKNRRPPDGWKRDFTYKELRVATDDFSQEYIISDGEFGTVYKGKLKNGLRIAVKQNKSVSVQEENRLVAEIHILSKARHRNVVKLLGSCSEENLRLPVYEYVCNGSLDLQLKSKIMCFQFSSTCSHLPLFQLKNILLTALSWEERMKIALGASRGLNYLHENNIIHRDVRPENILVTHDHEALLGGFQLAKETHQLDQSVESMVIGTFGYLAPEYAENGKVSTKTDVYAFGVVLLQLITGRWTTDARLGETSLVGWARPLLKEKKFSELVDPSILNCHDPKQLQWMVRLVEACLSMDPHKRSPMSKVVFTLEYVMEGKTAFGVEKVELSKHDNVSTKAQSKSSIEQINRSISSPLSAAIPYTSRSMAFANSEAPSDSGNSIHQLIRANSWIDK</sequence>
<keyword evidence="3" id="KW-0067">ATP-binding</keyword>
<keyword evidence="6" id="KW-0808">Transferase</keyword>
<name>A0AAN8Z7Q7_9MAGN</name>
<keyword evidence="7" id="KW-1185">Reference proteome</keyword>
<dbReference type="InterPro" id="IPR000719">
    <property type="entry name" value="Prot_kinase_dom"/>
</dbReference>
<gene>
    <name evidence="6" type="ORF">RJ641_007234</name>
</gene>
<proteinExistence type="predicted"/>
<dbReference type="Gene3D" id="1.10.510.10">
    <property type="entry name" value="Transferase(Phosphotransferase) domain 1"/>
    <property type="match status" value="1"/>
</dbReference>
<evidence type="ECO:0000259" key="5">
    <source>
        <dbReference type="PROSITE" id="PS50011"/>
    </source>
</evidence>
<dbReference type="EMBL" id="JBAMMX010000015">
    <property type="protein sequence ID" value="KAK6925515.1"/>
    <property type="molecule type" value="Genomic_DNA"/>
</dbReference>
<keyword evidence="2" id="KW-0547">Nucleotide-binding</keyword>
<evidence type="ECO:0000256" key="1">
    <source>
        <dbReference type="ARBA" id="ARBA00022527"/>
    </source>
</evidence>
<dbReference type="Proteomes" id="UP001370490">
    <property type="component" value="Unassembled WGS sequence"/>
</dbReference>
<evidence type="ECO:0000256" key="2">
    <source>
        <dbReference type="ARBA" id="ARBA00022741"/>
    </source>
</evidence>
<feature type="region of interest" description="Disordered" evidence="4">
    <location>
        <begin position="1"/>
        <end position="21"/>
    </location>
</feature>
<keyword evidence="1" id="KW-0723">Serine/threonine-protein kinase</keyword>
<organism evidence="6 7">
    <name type="scientific">Dillenia turbinata</name>
    <dbReference type="NCBI Taxonomy" id="194707"/>
    <lineage>
        <taxon>Eukaryota</taxon>
        <taxon>Viridiplantae</taxon>
        <taxon>Streptophyta</taxon>
        <taxon>Embryophyta</taxon>
        <taxon>Tracheophyta</taxon>
        <taxon>Spermatophyta</taxon>
        <taxon>Magnoliopsida</taxon>
        <taxon>eudicotyledons</taxon>
        <taxon>Gunneridae</taxon>
        <taxon>Pentapetalae</taxon>
        <taxon>Dilleniales</taxon>
        <taxon>Dilleniaceae</taxon>
        <taxon>Dillenia</taxon>
    </lineage>
</organism>
<dbReference type="FunFam" id="3.30.200.20:FF:000604">
    <property type="entry name" value="Proline-rich receptor-like protein kinase PERK8"/>
    <property type="match status" value="1"/>
</dbReference>
<dbReference type="GO" id="GO:0004713">
    <property type="term" value="F:protein tyrosine kinase activity"/>
    <property type="evidence" value="ECO:0007669"/>
    <property type="project" value="InterPro"/>
</dbReference>
<dbReference type="PROSITE" id="PS50011">
    <property type="entry name" value="PROTEIN_KINASE_DOM"/>
    <property type="match status" value="1"/>
</dbReference>
<dbReference type="SMART" id="SM00219">
    <property type="entry name" value="TyrKc"/>
    <property type="match status" value="1"/>
</dbReference>
<dbReference type="PANTHER" id="PTHR47989">
    <property type="entry name" value="OS01G0750732 PROTEIN"/>
    <property type="match status" value="1"/>
</dbReference>
<evidence type="ECO:0000256" key="3">
    <source>
        <dbReference type="ARBA" id="ARBA00022840"/>
    </source>
</evidence>
<evidence type="ECO:0000313" key="7">
    <source>
        <dbReference type="Proteomes" id="UP001370490"/>
    </source>
</evidence>
<keyword evidence="6" id="KW-0418">Kinase</keyword>
<accession>A0AAN8Z7Q7</accession>
<evidence type="ECO:0000313" key="6">
    <source>
        <dbReference type="EMBL" id="KAK6925515.1"/>
    </source>
</evidence>
<dbReference type="AlphaFoldDB" id="A0AAN8Z7Q7"/>
<comment type="caution">
    <text evidence="6">The sequence shown here is derived from an EMBL/GenBank/DDBJ whole genome shotgun (WGS) entry which is preliminary data.</text>
</comment>
<dbReference type="GO" id="GO:0005524">
    <property type="term" value="F:ATP binding"/>
    <property type="evidence" value="ECO:0007669"/>
    <property type="project" value="UniProtKB-KW"/>
</dbReference>
<dbReference type="SUPFAM" id="SSF56112">
    <property type="entry name" value="Protein kinase-like (PK-like)"/>
    <property type="match status" value="1"/>
</dbReference>
<dbReference type="InterPro" id="IPR020635">
    <property type="entry name" value="Tyr_kinase_cat_dom"/>
</dbReference>
<protein>
    <submittedName>
        <fullName evidence="6">Serine-threonine/tyrosine-protein kinase, catalytic domain</fullName>
    </submittedName>
</protein>
<dbReference type="GO" id="GO:0004674">
    <property type="term" value="F:protein serine/threonine kinase activity"/>
    <property type="evidence" value="ECO:0007669"/>
    <property type="project" value="UniProtKB-KW"/>
</dbReference>
<dbReference type="InterPro" id="IPR001245">
    <property type="entry name" value="Ser-Thr/Tyr_kinase_cat_dom"/>
</dbReference>
<evidence type="ECO:0000256" key="4">
    <source>
        <dbReference type="SAM" id="MobiDB-lite"/>
    </source>
</evidence>
<feature type="compositionally biased region" description="Polar residues" evidence="4">
    <location>
        <begin position="1"/>
        <end position="13"/>
    </location>
</feature>
<dbReference type="Pfam" id="PF07714">
    <property type="entry name" value="PK_Tyr_Ser-Thr"/>
    <property type="match status" value="1"/>
</dbReference>